<evidence type="ECO:0000256" key="8">
    <source>
        <dbReference type="ARBA" id="ARBA00023157"/>
    </source>
</evidence>
<dbReference type="InterPro" id="IPR011001">
    <property type="entry name" value="Saposin-like"/>
</dbReference>
<dbReference type="CDD" id="cd00842">
    <property type="entry name" value="MPP_ASMase"/>
    <property type="match status" value="1"/>
</dbReference>
<dbReference type="Gene3D" id="3.60.21.10">
    <property type="match status" value="1"/>
</dbReference>
<evidence type="ECO:0000313" key="18">
    <source>
        <dbReference type="Proteomes" id="UP000494165"/>
    </source>
</evidence>
<reference evidence="17 18" key="1">
    <citation type="submission" date="2020-04" db="EMBL/GenBank/DDBJ databases">
        <authorList>
            <person name="Alioto T."/>
            <person name="Alioto T."/>
            <person name="Gomez Garrido J."/>
        </authorList>
    </citation>
    <scope>NUCLEOTIDE SEQUENCE [LARGE SCALE GENOMIC DNA]</scope>
</reference>
<dbReference type="PROSITE" id="PS50015">
    <property type="entry name" value="SAP_B"/>
    <property type="match status" value="1"/>
</dbReference>
<dbReference type="InterPro" id="IPR029052">
    <property type="entry name" value="Metallo-depent_PP-like"/>
</dbReference>
<dbReference type="GO" id="GO:0046872">
    <property type="term" value="F:metal ion binding"/>
    <property type="evidence" value="ECO:0007669"/>
    <property type="project" value="UniProtKB-KW"/>
</dbReference>
<keyword evidence="9" id="KW-0325">Glycoprotein</keyword>
<organism evidence="17 18">
    <name type="scientific">Cloeon dipterum</name>
    <dbReference type="NCBI Taxonomy" id="197152"/>
    <lineage>
        <taxon>Eukaryota</taxon>
        <taxon>Metazoa</taxon>
        <taxon>Ecdysozoa</taxon>
        <taxon>Arthropoda</taxon>
        <taxon>Hexapoda</taxon>
        <taxon>Insecta</taxon>
        <taxon>Pterygota</taxon>
        <taxon>Palaeoptera</taxon>
        <taxon>Ephemeroptera</taxon>
        <taxon>Pisciforma</taxon>
        <taxon>Baetidae</taxon>
        <taxon>Cloeon</taxon>
    </lineage>
</organism>
<dbReference type="SMART" id="SM00741">
    <property type="entry name" value="SapB"/>
    <property type="match status" value="1"/>
</dbReference>
<dbReference type="EC" id="3.1.4.12" evidence="12"/>
<dbReference type="InterPro" id="IPR045473">
    <property type="entry name" value="ASM_C"/>
</dbReference>
<sequence length="688" mass="78358">MRTWVLLLVLLQSTILLAQQPNVVQQSAEDAGILSWPARIMSSMRSLLANVMYTFTGGTTEKPSSFDPLDRQSRNLPKADEKPQAEALVQHSDAVKQVEIDAFEVEIVENATNEIESSEVSHAPYRNNLIIDNFSCFGCRAAINTLITLARSRPSHATVHNALTLLCSTLRIQSGKVCSAAMEQYIPEFYYILSTGEVDATRFCSIILQGFPCNTPDLRLQWSVSLPTPPPKSSNRVARRPMALPTPVKFLHLTDIHFDPEYREGTSIDCGEPLCCRPESRYLPEHQRDQKLTELDKAGYWGEYKGCDMPWRTIEATLDHIAETHKDASYIIMTGDLPPHAIWDSSNEENTMIMKELNKALAKRFPDIKIYPTIGNHEAHPLNSFGPLKPVGPTNMTTQWLFDAAAEAWSQWLPAEALETVRQGGFYSVEVQPGFRIIAINSNLCYVLNWWQIYEYKDPYGMLSWLVEELTKAEEKQEKVHIVGHLPPGSVECWGLWSKQLDRIINRFQRTITAQFYGHTHFEEFKVVFAPRSRKRPLAKPISTSYIGGSVSTYTDLNPNYKIYYSDGGYKGASWDITDHETWIFNLTEANQAGPEVPPRWFRLYSARQDLQLADLSPAELYKAALRMVHDDKLFETFYGITVKRGDTSMKKGCDFRCKEEILCNLVTSDYGDQSHCQEIKRRMLARR</sequence>
<dbReference type="InterPro" id="IPR041805">
    <property type="entry name" value="ASMase/PPN1_MPP"/>
</dbReference>
<dbReference type="GO" id="GO:0006685">
    <property type="term" value="P:sphingomyelin catabolic process"/>
    <property type="evidence" value="ECO:0007669"/>
    <property type="project" value="UniProtKB-UniRule"/>
</dbReference>
<keyword evidence="6 12" id="KW-0378">Hydrolase</keyword>
<dbReference type="GO" id="GO:0061750">
    <property type="term" value="F:acid sphingomyelin phosphodiesterase activity"/>
    <property type="evidence" value="ECO:0007669"/>
    <property type="project" value="TreeGrafter"/>
</dbReference>
<feature type="disulfide bond" evidence="14">
    <location>
        <begin position="270"/>
        <end position="275"/>
    </location>
</feature>
<dbReference type="SUPFAM" id="SSF56300">
    <property type="entry name" value="Metallo-dependent phosphatases"/>
    <property type="match status" value="1"/>
</dbReference>
<evidence type="ECO:0000256" key="1">
    <source>
        <dbReference type="ARBA" id="ARBA00004613"/>
    </source>
</evidence>
<feature type="binding site" evidence="13">
    <location>
        <position position="336"/>
    </location>
    <ligand>
        <name>Zn(2+)</name>
        <dbReference type="ChEBI" id="CHEBI:29105"/>
        <label>1</label>
    </ligand>
</feature>
<evidence type="ECO:0000256" key="12">
    <source>
        <dbReference type="PIRNR" id="PIRNR000948"/>
    </source>
</evidence>
<dbReference type="GO" id="GO:0005764">
    <property type="term" value="C:lysosome"/>
    <property type="evidence" value="ECO:0007669"/>
    <property type="project" value="TreeGrafter"/>
</dbReference>
<comment type="subcellular location">
    <subcellularLocation>
        <location evidence="1">Secreted</location>
    </subcellularLocation>
</comment>
<evidence type="ECO:0000256" key="7">
    <source>
        <dbReference type="ARBA" id="ARBA00022833"/>
    </source>
</evidence>
<comment type="caution">
    <text evidence="17">The sequence shown here is derived from an EMBL/GenBank/DDBJ whole genome shotgun (WGS) entry which is preliminary data.</text>
</comment>
<evidence type="ECO:0000256" key="6">
    <source>
        <dbReference type="ARBA" id="ARBA00022801"/>
    </source>
</evidence>
<dbReference type="Proteomes" id="UP000494165">
    <property type="component" value="Unassembled WGS sequence"/>
</dbReference>
<dbReference type="OrthoDB" id="282973at2759"/>
<protein>
    <recommendedName>
        <fullName evidence="12">Sphingomyelin phosphodiesterase</fullName>
        <ecNumber evidence="12">3.1.4.12</ecNumber>
    </recommendedName>
</protein>
<evidence type="ECO:0000256" key="15">
    <source>
        <dbReference type="SAM" id="SignalP"/>
    </source>
</evidence>
<feature type="disulfide bond" evidence="14">
    <location>
        <begin position="167"/>
        <end position="178"/>
    </location>
</feature>
<feature type="binding site" evidence="13">
    <location>
        <position position="485"/>
    </location>
    <ligand>
        <name>Zn(2+)</name>
        <dbReference type="ChEBI" id="CHEBI:29105"/>
        <label>2</label>
    </ligand>
</feature>
<dbReference type="PANTHER" id="PTHR10340:SF29">
    <property type="entry name" value="SPHINGOMYELIN PHOSPHODIESTERASE"/>
    <property type="match status" value="1"/>
</dbReference>
<feature type="binding site" evidence="13">
    <location>
        <position position="336"/>
    </location>
    <ligand>
        <name>Zn(2+)</name>
        <dbReference type="ChEBI" id="CHEBI:29105"/>
        <label>2</label>
    </ligand>
</feature>
<feature type="disulfide bond" evidence="14">
    <location>
        <begin position="276"/>
        <end position="307"/>
    </location>
</feature>
<feature type="disulfide bond" evidence="14">
    <location>
        <begin position="654"/>
        <end position="658"/>
    </location>
</feature>
<accession>A0A8S1DAJ6</accession>
<comment type="cofactor">
    <cofactor evidence="13">
        <name>Zn(2+)</name>
        <dbReference type="ChEBI" id="CHEBI:29105"/>
    </cofactor>
    <text evidence="13">Binds 2 Zn(2+) ions per subunit.</text>
</comment>
<feature type="binding site" evidence="13">
    <location>
        <position position="255"/>
    </location>
    <ligand>
        <name>Zn(2+)</name>
        <dbReference type="ChEBI" id="CHEBI:29105"/>
        <label>1</label>
    </ligand>
</feature>
<dbReference type="GO" id="GO:0046513">
    <property type="term" value="P:ceramide biosynthetic process"/>
    <property type="evidence" value="ECO:0007669"/>
    <property type="project" value="UniProtKB-ARBA"/>
</dbReference>
<keyword evidence="3" id="KW-0964">Secreted</keyword>
<evidence type="ECO:0000256" key="9">
    <source>
        <dbReference type="ARBA" id="ARBA00023180"/>
    </source>
</evidence>
<dbReference type="Pfam" id="PF00149">
    <property type="entry name" value="Metallophos"/>
    <property type="match status" value="1"/>
</dbReference>
<dbReference type="PIRSF" id="PIRSF000948">
    <property type="entry name" value="Sphingomy_PDE"/>
    <property type="match status" value="1"/>
</dbReference>
<feature type="chain" id="PRO_5035784958" description="Sphingomyelin phosphodiesterase" evidence="15">
    <location>
        <begin position="19"/>
        <end position="688"/>
    </location>
</feature>
<comment type="catalytic activity">
    <reaction evidence="11">
        <text>a sphingomyelin + H2O = phosphocholine + an N-acylsphing-4-enine + H(+)</text>
        <dbReference type="Rhea" id="RHEA:19253"/>
        <dbReference type="ChEBI" id="CHEBI:15377"/>
        <dbReference type="ChEBI" id="CHEBI:15378"/>
        <dbReference type="ChEBI" id="CHEBI:17636"/>
        <dbReference type="ChEBI" id="CHEBI:52639"/>
        <dbReference type="ChEBI" id="CHEBI:295975"/>
        <dbReference type="EC" id="3.1.4.12"/>
    </reaction>
    <physiologicalReaction direction="left-to-right" evidence="11">
        <dbReference type="Rhea" id="RHEA:19254"/>
    </physiologicalReaction>
</comment>
<feature type="domain" description="Saposin B-type" evidence="16">
    <location>
        <begin position="132"/>
        <end position="217"/>
    </location>
</feature>
<dbReference type="Pfam" id="PF19272">
    <property type="entry name" value="ASMase_C"/>
    <property type="match status" value="1"/>
</dbReference>
<proteinExistence type="inferred from homology"/>
<feature type="binding site" evidence="13">
    <location>
        <position position="521"/>
    </location>
    <ligand>
        <name>Zn(2+)</name>
        <dbReference type="ChEBI" id="CHEBI:29105"/>
        <label>1</label>
    </ligand>
</feature>
<dbReference type="InterPro" id="IPR004843">
    <property type="entry name" value="Calcineurin-like_PHP"/>
</dbReference>
<dbReference type="InterPro" id="IPR011160">
    <property type="entry name" value="Sphingomy_PDE"/>
</dbReference>
<keyword evidence="18" id="KW-1185">Reference proteome</keyword>
<keyword evidence="5 15" id="KW-0732">Signal</keyword>
<dbReference type="EMBL" id="CADEPI010000144">
    <property type="protein sequence ID" value="CAB3377349.1"/>
    <property type="molecule type" value="Genomic_DNA"/>
</dbReference>
<keyword evidence="8 14" id="KW-1015">Disulfide bond</keyword>
<keyword evidence="4 13" id="KW-0479">Metal-binding</keyword>
<dbReference type="AlphaFoldDB" id="A0A8S1DAJ6"/>
<feature type="binding site" evidence="13">
    <location>
        <position position="376"/>
    </location>
    <ligand>
        <name>Zn(2+)</name>
        <dbReference type="ChEBI" id="CHEBI:29105"/>
        <label>2</label>
    </ligand>
</feature>
<dbReference type="InterPro" id="IPR008139">
    <property type="entry name" value="SaposinB_dom"/>
</dbReference>
<evidence type="ECO:0000256" key="14">
    <source>
        <dbReference type="PIRSR" id="PIRSR000948-2"/>
    </source>
</evidence>
<feature type="binding site" evidence="13">
    <location>
        <position position="257"/>
    </location>
    <ligand>
        <name>Zn(2+)</name>
        <dbReference type="ChEBI" id="CHEBI:29105"/>
        <label>1</label>
    </ligand>
</feature>
<feature type="disulfide bond" evidence="14">
    <location>
        <begin position="445"/>
        <end position="493"/>
    </location>
</feature>
<name>A0A8S1DAJ6_9INSE</name>
<dbReference type="SUPFAM" id="SSF47862">
    <property type="entry name" value="Saposin"/>
    <property type="match status" value="1"/>
</dbReference>
<evidence type="ECO:0000256" key="13">
    <source>
        <dbReference type="PIRSR" id="PIRSR000948-1"/>
    </source>
</evidence>
<dbReference type="GO" id="GO:0016798">
    <property type="term" value="F:hydrolase activity, acting on glycosyl bonds"/>
    <property type="evidence" value="ECO:0007669"/>
    <property type="project" value="UniProtKB-KW"/>
</dbReference>
<gene>
    <name evidence="17" type="ORF">CLODIP_2_CD13958</name>
</gene>
<keyword evidence="7 13" id="KW-0862">Zinc</keyword>
<dbReference type="PANTHER" id="PTHR10340">
    <property type="entry name" value="SPHINGOMYELIN PHOSPHODIESTERASE"/>
    <property type="match status" value="1"/>
</dbReference>
<feature type="binding site" evidence="13">
    <location>
        <position position="519"/>
    </location>
    <ligand>
        <name>Zn(2+)</name>
        <dbReference type="ChEBI" id="CHEBI:29105"/>
        <label>2</label>
    </ligand>
</feature>
<evidence type="ECO:0000256" key="2">
    <source>
        <dbReference type="ARBA" id="ARBA00008234"/>
    </source>
</evidence>
<dbReference type="GO" id="GO:0016020">
    <property type="term" value="C:membrane"/>
    <property type="evidence" value="ECO:0007669"/>
    <property type="project" value="GOC"/>
</dbReference>
<evidence type="ECO:0000259" key="16">
    <source>
        <dbReference type="PROSITE" id="PS50015"/>
    </source>
</evidence>
<comment type="similarity">
    <text evidence="2 12">Belongs to the acid sphingomyelinase family.</text>
</comment>
<evidence type="ECO:0000256" key="3">
    <source>
        <dbReference type="ARBA" id="ARBA00022525"/>
    </source>
</evidence>
<dbReference type="Gene3D" id="1.10.225.10">
    <property type="entry name" value="Saposin-like"/>
    <property type="match status" value="1"/>
</dbReference>
<feature type="disulfide bond" evidence="14">
    <location>
        <begin position="139"/>
        <end position="204"/>
    </location>
</feature>
<evidence type="ECO:0000256" key="10">
    <source>
        <dbReference type="ARBA" id="ARBA00023295"/>
    </source>
</evidence>
<evidence type="ECO:0000313" key="17">
    <source>
        <dbReference type="EMBL" id="CAB3377349.1"/>
    </source>
</evidence>
<feature type="signal peptide" evidence="15">
    <location>
        <begin position="1"/>
        <end position="18"/>
    </location>
</feature>
<evidence type="ECO:0000256" key="5">
    <source>
        <dbReference type="ARBA" id="ARBA00022729"/>
    </source>
</evidence>
<evidence type="ECO:0000256" key="11">
    <source>
        <dbReference type="ARBA" id="ARBA00047268"/>
    </source>
</evidence>
<dbReference type="GO" id="GO:0005615">
    <property type="term" value="C:extracellular space"/>
    <property type="evidence" value="ECO:0007669"/>
    <property type="project" value="TreeGrafter"/>
</dbReference>
<evidence type="ECO:0000256" key="4">
    <source>
        <dbReference type="ARBA" id="ARBA00022723"/>
    </source>
</evidence>
<comment type="function">
    <text evidence="12">Converts sphingomyelin to ceramide.</text>
</comment>
<keyword evidence="10 12" id="KW-0326">Glycosidase</keyword>